<dbReference type="PANTHER" id="PTHR24381">
    <property type="entry name" value="ZINC FINGER PROTEIN"/>
    <property type="match status" value="1"/>
</dbReference>
<keyword evidence="5" id="KW-0677">Repeat</keyword>
<evidence type="ECO:0000256" key="3">
    <source>
        <dbReference type="ARBA" id="ARBA00006991"/>
    </source>
</evidence>
<comment type="function">
    <text evidence="1">May be involved in transcriptional regulation.</text>
</comment>
<keyword evidence="6 12" id="KW-0863">Zinc-finger</keyword>
<name>A0AAV2RPK8_MEGNR</name>
<keyword evidence="10" id="KW-0804">Transcription</keyword>
<evidence type="ECO:0000256" key="6">
    <source>
        <dbReference type="ARBA" id="ARBA00022771"/>
    </source>
</evidence>
<evidence type="ECO:0000256" key="4">
    <source>
        <dbReference type="ARBA" id="ARBA00022723"/>
    </source>
</evidence>
<feature type="domain" description="C2H2-type" evidence="13">
    <location>
        <begin position="169"/>
        <end position="196"/>
    </location>
</feature>
<keyword evidence="15" id="KW-1185">Reference proteome</keyword>
<keyword evidence="11" id="KW-0539">Nucleus</keyword>
<evidence type="ECO:0000313" key="14">
    <source>
        <dbReference type="EMBL" id="CAL4133150.1"/>
    </source>
</evidence>
<dbReference type="InterPro" id="IPR036236">
    <property type="entry name" value="Znf_C2H2_sf"/>
</dbReference>
<dbReference type="Gene3D" id="3.30.160.60">
    <property type="entry name" value="Classic Zinc Finger"/>
    <property type="match status" value="3"/>
</dbReference>
<keyword evidence="9" id="KW-0238">DNA-binding</keyword>
<dbReference type="FunFam" id="3.30.160.60:FF:000295">
    <property type="entry name" value="zinc finger protein 19"/>
    <property type="match status" value="1"/>
</dbReference>
<sequence length="281" mass="32675">MSGSALKEECAANFAQDSRLHNIANVNEDAEVKHDNQYKVKSDDSHYPQEVLLKSSYDFFEENIKEEIEVKYESIDNQAVEIKHKNEIEIYAEPIKFTEDSYLEKQELSFARGNSYQCEKISSKNINLIYLQNNHSVEKSYQCSQSDNASSLNTIIIKHLRADTGEKPYQCRQCDKTFSRNHNFIIHQRTHTGKKPYQCSQCDGAFSSKDALVVHQITHTGEKPYQCNQCVRTFSNKRYLTKHQITHIQEKPYQCSQCEKVLSHKNSSYNASQNTHWRETI</sequence>
<feature type="domain" description="C2H2-type" evidence="13">
    <location>
        <begin position="141"/>
        <end position="168"/>
    </location>
</feature>
<evidence type="ECO:0000256" key="1">
    <source>
        <dbReference type="ARBA" id="ARBA00003767"/>
    </source>
</evidence>
<dbReference type="Proteomes" id="UP001497623">
    <property type="component" value="Unassembled WGS sequence"/>
</dbReference>
<evidence type="ECO:0000256" key="2">
    <source>
        <dbReference type="ARBA" id="ARBA00004123"/>
    </source>
</evidence>
<comment type="caution">
    <text evidence="14">The sequence shown here is derived from an EMBL/GenBank/DDBJ whole genome shotgun (WGS) entry which is preliminary data.</text>
</comment>
<keyword evidence="4" id="KW-0479">Metal-binding</keyword>
<dbReference type="Pfam" id="PF00096">
    <property type="entry name" value="zf-C2H2"/>
    <property type="match status" value="3"/>
</dbReference>
<dbReference type="GO" id="GO:0005634">
    <property type="term" value="C:nucleus"/>
    <property type="evidence" value="ECO:0007669"/>
    <property type="project" value="UniProtKB-SubCell"/>
</dbReference>
<comment type="similarity">
    <text evidence="3">Belongs to the krueppel C2H2-type zinc-finger protein family.</text>
</comment>
<dbReference type="SUPFAM" id="SSF57667">
    <property type="entry name" value="beta-beta-alpha zinc fingers"/>
    <property type="match status" value="2"/>
</dbReference>
<protein>
    <recommendedName>
        <fullName evidence="13">C2H2-type domain-containing protein</fullName>
    </recommendedName>
</protein>
<dbReference type="PANTHER" id="PTHR24381:SF393">
    <property type="entry name" value="CHROMATIN-LINKED ADAPTOR FOR MSL PROTEINS, ISOFORM B"/>
    <property type="match status" value="1"/>
</dbReference>
<dbReference type="SMART" id="SM00355">
    <property type="entry name" value="ZnF_C2H2"/>
    <property type="match status" value="4"/>
</dbReference>
<proteinExistence type="inferred from homology"/>
<dbReference type="GO" id="GO:0000981">
    <property type="term" value="F:DNA-binding transcription factor activity, RNA polymerase II-specific"/>
    <property type="evidence" value="ECO:0007669"/>
    <property type="project" value="TreeGrafter"/>
</dbReference>
<dbReference type="InterPro" id="IPR013087">
    <property type="entry name" value="Znf_C2H2_type"/>
</dbReference>
<evidence type="ECO:0000259" key="13">
    <source>
        <dbReference type="PROSITE" id="PS50157"/>
    </source>
</evidence>
<evidence type="ECO:0000256" key="8">
    <source>
        <dbReference type="ARBA" id="ARBA00023015"/>
    </source>
</evidence>
<evidence type="ECO:0000256" key="9">
    <source>
        <dbReference type="ARBA" id="ARBA00023125"/>
    </source>
</evidence>
<organism evidence="14 15">
    <name type="scientific">Meganyctiphanes norvegica</name>
    <name type="common">Northern krill</name>
    <name type="synonym">Thysanopoda norvegica</name>
    <dbReference type="NCBI Taxonomy" id="48144"/>
    <lineage>
        <taxon>Eukaryota</taxon>
        <taxon>Metazoa</taxon>
        <taxon>Ecdysozoa</taxon>
        <taxon>Arthropoda</taxon>
        <taxon>Crustacea</taxon>
        <taxon>Multicrustacea</taxon>
        <taxon>Malacostraca</taxon>
        <taxon>Eumalacostraca</taxon>
        <taxon>Eucarida</taxon>
        <taxon>Euphausiacea</taxon>
        <taxon>Euphausiidae</taxon>
        <taxon>Meganyctiphanes</taxon>
    </lineage>
</organism>
<evidence type="ECO:0000256" key="5">
    <source>
        <dbReference type="ARBA" id="ARBA00022737"/>
    </source>
</evidence>
<evidence type="ECO:0000256" key="7">
    <source>
        <dbReference type="ARBA" id="ARBA00022833"/>
    </source>
</evidence>
<evidence type="ECO:0000313" key="15">
    <source>
        <dbReference type="Proteomes" id="UP001497623"/>
    </source>
</evidence>
<accession>A0AAV2RPK8</accession>
<evidence type="ECO:0000256" key="11">
    <source>
        <dbReference type="ARBA" id="ARBA00023242"/>
    </source>
</evidence>
<dbReference type="PROSITE" id="PS00028">
    <property type="entry name" value="ZINC_FINGER_C2H2_1"/>
    <property type="match status" value="3"/>
</dbReference>
<dbReference type="FunFam" id="3.30.160.60:FF:002343">
    <property type="entry name" value="Zinc finger protein 33A"/>
    <property type="match status" value="1"/>
</dbReference>
<gene>
    <name evidence="14" type="ORF">MNOR_LOCUS27132</name>
</gene>
<reference evidence="14 15" key="1">
    <citation type="submission" date="2024-05" db="EMBL/GenBank/DDBJ databases">
        <authorList>
            <person name="Wallberg A."/>
        </authorList>
    </citation>
    <scope>NUCLEOTIDE SEQUENCE [LARGE SCALE GENOMIC DNA]</scope>
</reference>
<evidence type="ECO:0000256" key="12">
    <source>
        <dbReference type="PROSITE-ProRule" id="PRU00042"/>
    </source>
</evidence>
<keyword evidence="7" id="KW-0862">Zinc</keyword>
<dbReference type="FunFam" id="3.30.160.60:FF:000028">
    <property type="entry name" value="zinc finger protein 90 homolog"/>
    <property type="match status" value="1"/>
</dbReference>
<feature type="domain" description="C2H2-type" evidence="13">
    <location>
        <begin position="225"/>
        <end position="252"/>
    </location>
</feature>
<evidence type="ECO:0000256" key="10">
    <source>
        <dbReference type="ARBA" id="ARBA00023163"/>
    </source>
</evidence>
<dbReference type="GO" id="GO:0000977">
    <property type="term" value="F:RNA polymerase II transcription regulatory region sequence-specific DNA binding"/>
    <property type="evidence" value="ECO:0007669"/>
    <property type="project" value="TreeGrafter"/>
</dbReference>
<dbReference type="PROSITE" id="PS50157">
    <property type="entry name" value="ZINC_FINGER_C2H2_2"/>
    <property type="match status" value="4"/>
</dbReference>
<dbReference type="EMBL" id="CAXKWB010028074">
    <property type="protein sequence ID" value="CAL4133150.1"/>
    <property type="molecule type" value="Genomic_DNA"/>
</dbReference>
<dbReference type="AlphaFoldDB" id="A0AAV2RPK8"/>
<comment type="subcellular location">
    <subcellularLocation>
        <location evidence="2">Nucleus</location>
    </subcellularLocation>
</comment>
<keyword evidence="8" id="KW-0805">Transcription regulation</keyword>
<dbReference type="GO" id="GO:0008270">
    <property type="term" value="F:zinc ion binding"/>
    <property type="evidence" value="ECO:0007669"/>
    <property type="project" value="UniProtKB-KW"/>
</dbReference>
<feature type="domain" description="C2H2-type" evidence="13">
    <location>
        <begin position="197"/>
        <end position="224"/>
    </location>
</feature>